<reference evidence="1" key="1">
    <citation type="journal article" date="2023" name="Mol. Phylogenet. Evol.">
        <title>Genome-scale phylogeny and comparative genomics of the fungal order Sordariales.</title>
        <authorList>
            <person name="Hensen N."/>
            <person name="Bonometti L."/>
            <person name="Westerberg I."/>
            <person name="Brannstrom I.O."/>
            <person name="Guillou S."/>
            <person name="Cros-Aarteil S."/>
            <person name="Calhoun S."/>
            <person name="Haridas S."/>
            <person name="Kuo A."/>
            <person name="Mondo S."/>
            <person name="Pangilinan J."/>
            <person name="Riley R."/>
            <person name="LaButti K."/>
            <person name="Andreopoulos B."/>
            <person name="Lipzen A."/>
            <person name="Chen C."/>
            <person name="Yan M."/>
            <person name="Daum C."/>
            <person name="Ng V."/>
            <person name="Clum A."/>
            <person name="Steindorff A."/>
            <person name="Ohm R.A."/>
            <person name="Martin F."/>
            <person name="Silar P."/>
            <person name="Natvig D.O."/>
            <person name="Lalanne C."/>
            <person name="Gautier V."/>
            <person name="Ament-Velasquez S.L."/>
            <person name="Kruys A."/>
            <person name="Hutchinson M.I."/>
            <person name="Powell A.J."/>
            <person name="Barry K."/>
            <person name="Miller A.N."/>
            <person name="Grigoriev I.V."/>
            <person name="Debuchy R."/>
            <person name="Gladieux P."/>
            <person name="Hiltunen Thoren M."/>
            <person name="Johannesson H."/>
        </authorList>
    </citation>
    <scope>NUCLEOTIDE SEQUENCE</scope>
    <source>
        <strain evidence="1">CBS 314.62</strain>
    </source>
</reference>
<accession>A0AAE0X4C2</accession>
<dbReference type="AlphaFoldDB" id="A0AAE0X4C2"/>
<keyword evidence="2" id="KW-1185">Reference proteome</keyword>
<gene>
    <name evidence="1" type="ORF">B0T22DRAFT_464421</name>
</gene>
<proteinExistence type="predicted"/>
<reference evidence="1" key="2">
    <citation type="submission" date="2023-06" db="EMBL/GenBank/DDBJ databases">
        <authorList>
            <consortium name="Lawrence Berkeley National Laboratory"/>
            <person name="Haridas S."/>
            <person name="Hensen N."/>
            <person name="Bonometti L."/>
            <person name="Westerberg I."/>
            <person name="Brannstrom I.O."/>
            <person name="Guillou S."/>
            <person name="Cros-Aarteil S."/>
            <person name="Calhoun S."/>
            <person name="Kuo A."/>
            <person name="Mondo S."/>
            <person name="Pangilinan J."/>
            <person name="Riley R."/>
            <person name="Labutti K."/>
            <person name="Andreopoulos B."/>
            <person name="Lipzen A."/>
            <person name="Chen C."/>
            <person name="Yanf M."/>
            <person name="Daum C."/>
            <person name="Ng V."/>
            <person name="Clum A."/>
            <person name="Steindorff A."/>
            <person name="Ohm R."/>
            <person name="Martin F."/>
            <person name="Silar P."/>
            <person name="Natvig D."/>
            <person name="Lalanne C."/>
            <person name="Gautier V."/>
            <person name="Ament-Velasquez S.L."/>
            <person name="Kruys A."/>
            <person name="Hutchinson M.I."/>
            <person name="Powell A.J."/>
            <person name="Barry K."/>
            <person name="Miller A.N."/>
            <person name="Grigoriev I.V."/>
            <person name="Debuchy R."/>
            <person name="Gladieux P."/>
            <person name="Thoren M.H."/>
            <person name="Johannesson H."/>
        </authorList>
    </citation>
    <scope>NUCLEOTIDE SEQUENCE</scope>
    <source>
        <strain evidence="1">CBS 314.62</strain>
    </source>
</reference>
<name>A0AAE0X4C2_9PEZI</name>
<dbReference type="Proteomes" id="UP001270362">
    <property type="component" value="Unassembled WGS sequence"/>
</dbReference>
<evidence type="ECO:0000313" key="1">
    <source>
        <dbReference type="EMBL" id="KAK3684896.1"/>
    </source>
</evidence>
<sequence length="264" mass="27936">MAYVSFLSQAAKVAHPVKLRSIYLRVKPAPATLSERRAVLGALKQHGEIEVFKKLQDASSFISVATNRATADTIIARSPLEFEYVNESAHAAGSHDDKSLADAGAEAGTAGEPKRTFVVEVFPAGNYGHKSTVKRSPLHGPWPGDNGPLGGESFATAALRAVVPADMAARGLRDWETGGLVEDQEAWAPAARDARYFIRLRSLRRSGRDVFKDLNQAAAAAAASASTAALRENIAASGSETASLMRGKGGLVWGAAQKVQTGRK</sequence>
<comment type="caution">
    <text evidence="1">The sequence shown here is derived from an EMBL/GenBank/DDBJ whole genome shotgun (WGS) entry which is preliminary data.</text>
</comment>
<protein>
    <submittedName>
        <fullName evidence="1">Uncharacterized protein</fullName>
    </submittedName>
</protein>
<dbReference type="EMBL" id="JAULSO010000003">
    <property type="protein sequence ID" value="KAK3684896.1"/>
    <property type="molecule type" value="Genomic_DNA"/>
</dbReference>
<organism evidence="1 2">
    <name type="scientific">Podospora appendiculata</name>
    <dbReference type="NCBI Taxonomy" id="314037"/>
    <lineage>
        <taxon>Eukaryota</taxon>
        <taxon>Fungi</taxon>
        <taxon>Dikarya</taxon>
        <taxon>Ascomycota</taxon>
        <taxon>Pezizomycotina</taxon>
        <taxon>Sordariomycetes</taxon>
        <taxon>Sordariomycetidae</taxon>
        <taxon>Sordariales</taxon>
        <taxon>Podosporaceae</taxon>
        <taxon>Podospora</taxon>
    </lineage>
</organism>
<evidence type="ECO:0000313" key="2">
    <source>
        <dbReference type="Proteomes" id="UP001270362"/>
    </source>
</evidence>